<dbReference type="EMBL" id="JAFGIX010000003">
    <property type="protein sequence ID" value="MBN1571683.1"/>
    <property type="molecule type" value="Genomic_DNA"/>
</dbReference>
<dbReference type="InterPro" id="IPR001789">
    <property type="entry name" value="Sig_transdc_resp-reg_receiver"/>
</dbReference>
<name>A0A9D8PM17_9DELT</name>
<dbReference type="CDD" id="cd17574">
    <property type="entry name" value="REC_OmpR"/>
    <property type="match status" value="1"/>
</dbReference>
<dbReference type="SMART" id="SM00448">
    <property type="entry name" value="REC"/>
    <property type="match status" value="1"/>
</dbReference>
<feature type="domain" description="Response regulatory" evidence="7">
    <location>
        <begin position="3"/>
        <end position="119"/>
    </location>
</feature>
<dbReference type="PROSITE" id="PS50887">
    <property type="entry name" value="GGDEF"/>
    <property type="match status" value="1"/>
</dbReference>
<dbReference type="PANTHER" id="PTHR45138:SF9">
    <property type="entry name" value="DIGUANYLATE CYCLASE DGCM-RELATED"/>
    <property type="match status" value="1"/>
</dbReference>
<comment type="caution">
    <text evidence="9">The sequence shown here is derived from an EMBL/GenBank/DDBJ whole genome shotgun (WGS) entry which is preliminary data.</text>
</comment>
<evidence type="ECO:0000256" key="3">
    <source>
        <dbReference type="ARBA" id="ARBA00023015"/>
    </source>
</evidence>
<dbReference type="Pfam" id="PF00072">
    <property type="entry name" value="Response_reg"/>
    <property type="match status" value="1"/>
</dbReference>
<feature type="domain" description="GGDEF" evidence="8">
    <location>
        <begin position="169"/>
        <end position="306"/>
    </location>
</feature>
<dbReference type="GO" id="GO:1902201">
    <property type="term" value="P:negative regulation of bacterial-type flagellum-dependent cell motility"/>
    <property type="evidence" value="ECO:0007669"/>
    <property type="project" value="TreeGrafter"/>
</dbReference>
<keyword evidence="1 6" id="KW-0597">Phosphoprotein</keyword>
<dbReference type="FunFam" id="3.30.70.270:FF:000001">
    <property type="entry name" value="Diguanylate cyclase domain protein"/>
    <property type="match status" value="1"/>
</dbReference>
<evidence type="ECO:0000256" key="5">
    <source>
        <dbReference type="ARBA" id="ARBA00023163"/>
    </source>
</evidence>
<dbReference type="SUPFAM" id="SSF55073">
    <property type="entry name" value="Nucleotide cyclase"/>
    <property type="match status" value="1"/>
</dbReference>
<dbReference type="InterPro" id="IPR000160">
    <property type="entry name" value="GGDEF_dom"/>
</dbReference>
<keyword evidence="3" id="KW-0805">Transcription regulation</keyword>
<evidence type="ECO:0000313" key="9">
    <source>
        <dbReference type="EMBL" id="MBN1571683.1"/>
    </source>
</evidence>
<keyword evidence="4" id="KW-0238">DNA-binding</keyword>
<proteinExistence type="predicted"/>
<dbReference type="GO" id="GO:0052621">
    <property type="term" value="F:diguanylate cyclase activity"/>
    <property type="evidence" value="ECO:0007669"/>
    <property type="project" value="TreeGrafter"/>
</dbReference>
<evidence type="ECO:0000259" key="8">
    <source>
        <dbReference type="PROSITE" id="PS50887"/>
    </source>
</evidence>
<dbReference type="SUPFAM" id="SSF52172">
    <property type="entry name" value="CheY-like"/>
    <property type="match status" value="1"/>
</dbReference>
<feature type="modified residue" description="4-aspartylphosphate" evidence="6">
    <location>
        <position position="52"/>
    </location>
</feature>
<evidence type="ECO:0000256" key="6">
    <source>
        <dbReference type="PROSITE-ProRule" id="PRU00169"/>
    </source>
</evidence>
<dbReference type="InterPro" id="IPR043128">
    <property type="entry name" value="Rev_trsase/Diguanyl_cyclase"/>
</dbReference>
<dbReference type="GO" id="GO:0003677">
    <property type="term" value="F:DNA binding"/>
    <property type="evidence" value="ECO:0007669"/>
    <property type="project" value="UniProtKB-KW"/>
</dbReference>
<evidence type="ECO:0000256" key="4">
    <source>
        <dbReference type="ARBA" id="ARBA00023125"/>
    </source>
</evidence>
<gene>
    <name evidence="9" type="ORF">JW984_00630</name>
</gene>
<evidence type="ECO:0000256" key="2">
    <source>
        <dbReference type="ARBA" id="ARBA00023012"/>
    </source>
</evidence>
<dbReference type="GO" id="GO:0043709">
    <property type="term" value="P:cell adhesion involved in single-species biofilm formation"/>
    <property type="evidence" value="ECO:0007669"/>
    <property type="project" value="TreeGrafter"/>
</dbReference>
<dbReference type="FunFam" id="3.40.50.2300:FF:000001">
    <property type="entry name" value="DNA-binding response regulator PhoB"/>
    <property type="match status" value="1"/>
</dbReference>
<dbReference type="Gene3D" id="3.40.50.2300">
    <property type="match status" value="1"/>
</dbReference>
<evidence type="ECO:0000256" key="1">
    <source>
        <dbReference type="ARBA" id="ARBA00022553"/>
    </source>
</evidence>
<keyword evidence="2" id="KW-0902">Two-component regulatory system</keyword>
<organism evidence="9 10">
    <name type="scientific">Candidatus Zymogenus saltonus</name>
    <dbReference type="NCBI Taxonomy" id="2844893"/>
    <lineage>
        <taxon>Bacteria</taxon>
        <taxon>Deltaproteobacteria</taxon>
        <taxon>Candidatus Zymogenia</taxon>
        <taxon>Candidatus Zymogeniales</taxon>
        <taxon>Candidatus Zymogenaceae</taxon>
        <taxon>Candidatus Zymogenus</taxon>
    </lineage>
</organism>
<keyword evidence="5" id="KW-0804">Transcription</keyword>
<accession>A0A9D8PM17</accession>
<sequence>MKKVLIVEDSELTREMVKDTLSTKGYEVVEAKDGLEGIRLAYEQNPDLIILDVIMPRMDGISLCKILSQGSETRDIPIIMLTSRTSSKDVKKGLDAGAVDYIKKPFDEIELLARVKSALRVKSYKTQIDFLKAKLNELSTTDELTDLKNAGYFWDYLNREINKIPRLKKPLSLIIIDIDNFKRVNDNFGHLVGDRVLKEIATILTVNLRKYDLLARYGGEEFVVVLIDTDEDGAFKVAEDLRRKIGENVFKENGKNFHLSASAGVASVVPDMPKNAINTISLFERADKALNEAKTKGMGMSVITPISYDEDKFENEAINKV</sequence>
<dbReference type="SMART" id="SM00267">
    <property type="entry name" value="GGDEF"/>
    <property type="match status" value="1"/>
</dbReference>
<dbReference type="GO" id="GO:0000160">
    <property type="term" value="P:phosphorelay signal transduction system"/>
    <property type="evidence" value="ECO:0007669"/>
    <property type="project" value="UniProtKB-KW"/>
</dbReference>
<dbReference type="PROSITE" id="PS50110">
    <property type="entry name" value="RESPONSE_REGULATORY"/>
    <property type="match status" value="1"/>
</dbReference>
<dbReference type="GO" id="GO:0005886">
    <property type="term" value="C:plasma membrane"/>
    <property type="evidence" value="ECO:0007669"/>
    <property type="project" value="TreeGrafter"/>
</dbReference>
<reference evidence="9" key="2">
    <citation type="submission" date="2021-01" db="EMBL/GenBank/DDBJ databases">
        <authorList>
            <person name="Hahn C.R."/>
            <person name="Youssef N.H."/>
            <person name="Elshahed M."/>
        </authorList>
    </citation>
    <scope>NUCLEOTIDE SEQUENCE</scope>
    <source>
        <strain evidence="9">Zod_Metabat.24</strain>
    </source>
</reference>
<protein>
    <submittedName>
        <fullName evidence="9">Diguanylate cyclase</fullName>
    </submittedName>
</protein>
<evidence type="ECO:0000259" key="7">
    <source>
        <dbReference type="PROSITE" id="PS50110"/>
    </source>
</evidence>
<dbReference type="Gene3D" id="3.30.70.270">
    <property type="match status" value="1"/>
</dbReference>
<dbReference type="AlphaFoldDB" id="A0A9D8PM17"/>
<evidence type="ECO:0000313" key="10">
    <source>
        <dbReference type="Proteomes" id="UP000809273"/>
    </source>
</evidence>
<dbReference type="NCBIfam" id="TIGR00254">
    <property type="entry name" value="GGDEF"/>
    <property type="match status" value="1"/>
</dbReference>
<dbReference type="Proteomes" id="UP000809273">
    <property type="component" value="Unassembled WGS sequence"/>
</dbReference>
<dbReference type="CDD" id="cd01949">
    <property type="entry name" value="GGDEF"/>
    <property type="match status" value="1"/>
</dbReference>
<dbReference type="InterPro" id="IPR029787">
    <property type="entry name" value="Nucleotide_cyclase"/>
</dbReference>
<dbReference type="InterPro" id="IPR050469">
    <property type="entry name" value="Diguanylate_Cyclase"/>
</dbReference>
<reference evidence="9" key="1">
    <citation type="journal article" date="2021" name="Environ. Microbiol.">
        <title>Genomic characterization of three novel Desulfobacterota classes expand the metabolic and phylogenetic diversity of the phylum.</title>
        <authorList>
            <person name="Murphy C.L."/>
            <person name="Biggerstaff J."/>
            <person name="Eichhorn A."/>
            <person name="Ewing E."/>
            <person name="Shahan R."/>
            <person name="Soriano D."/>
            <person name="Stewart S."/>
            <person name="VanMol K."/>
            <person name="Walker R."/>
            <person name="Walters P."/>
            <person name="Elshahed M.S."/>
            <person name="Youssef N.H."/>
        </authorList>
    </citation>
    <scope>NUCLEOTIDE SEQUENCE</scope>
    <source>
        <strain evidence="9">Zod_Metabat.24</strain>
    </source>
</reference>
<dbReference type="Pfam" id="PF00990">
    <property type="entry name" value="GGDEF"/>
    <property type="match status" value="1"/>
</dbReference>
<dbReference type="InterPro" id="IPR011006">
    <property type="entry name" value="CheY-like_superfamily"/>
</dbReference>
<dbReference type="PANTHER" id="PTHR45138">
    <property type="entry name" value="REGULATORY COMPONENTS OF SENSORY TRANSDUCTION SYSTEM"/>
    <property type="match status" value="1"/>
</dbReference>